<keyword evidence="9" id="KW-1185">Reference proteome</keyword>
<evidence type="ECO:0000313" key="9">
    <source>
        <dbReference type="Proteomes" id="UP000317043"/>
    </source>
</evidence>
<evidence type="ECO:0000256" key="6">
    <source>
        <dbReference type="SAM" id="Phobius"/>
    </source>
</evidence>
<gene>
    <name evidence="8" type="ORF">FB566_3116</name>
</gene>
<evidence type="ECO:0000313" key="8">
    <source>
        <dbReference type="EMBL" id="TQL77557.1"/>
    </source>
</evidence>
<dbReference type="PANTHER" id="PTHR35007:SF3">
    <property type="entry name" value="POSSIBLE CONSERVED ALANINE RICH MEMBRANE PROTEIN"/>
    <property type="match status" value="1"/>
</dbReference>
<evidence type="ECO:0000256" key="3">
    <source>
        <dbReference type="ARBA" id="ARBA00022692"/>
    </source>
</evidence>
<evidence type="ECO:0000256" key="5">
    <source>
        <dbReference type="ARBA" id="ARBA00023136"/>
    </source>
</evidence>
<feature type="domain" description="Type II secretion system protein GspF" evidence="7">
    <location>
        <begin position="95"/>
        <end position="216"/>
    </location>
</feature>
<comment type="subcellular location">
    <subcellularLocation>
        <location evidence="1">Cell membrane</location>
        <topology evidence="1">Multi-pass membrane protein</topology>
    </subcellularLocation>
</comment>
<name>A0A543AYA7_9ACTN</name>
<evidence type="ECO:0000259" key="7">
    <source>
        <dbReference type="Pfam" id="PF00482"/>
    </source>
</evidence>
<dbReference type="InterPro" id="IPR018076">
    <property type="entry name" value="T2SS_GspF_dom"/>
</dbReference>
<dbReference type="InterPro" id="IPR042094">
    <property type="entry name" value="T2SS_GspF_sf"/>
</dbReference>
<keyword evidence="2" id="KW-1003">Cell membrane</keyword>
<dbReference type="RefSeq" id="WP_142040626.1">
    <property type="nucleotide sequence ID" value="NZ_JBHTGS010000001.1"/>
</dbReference>
<evidence type="ECO:0000256" key="4">
    <source>
        <dbReference type="ARBA" id="ARBA00022989"/>
    </source>
</evidence>
<dbReference type="Gene3D" id="1.20.81.30">
    <property type="entry name" value="Type II secretion system (T2SS), domain F"/>
    <property type="match status" value="1"/>
</dbReference>
<protein>
    <submittedName>
        <fullName evidence="8">Flp pilus assembly protein TadB</fullName>
    </submittedName>
</protein>
<dbReference type="EMBL" id="VFOW01000001">
    <property type="protein sequence ID" value="TQL77557.1"/>
    <property type="molecule type" value="Genomic_DNA"/>
</dbReference>
<evidence type="ECO:0000256" key="2">
    <source>
        <dbReference type="ARBA" id="ARBA00022475"/>
    </source>
</evidence>
<keyword evidence="3 6" id="KW-0812">Transmembrane</keyword>
<dbReference type="GO" id="GO:0005886">
    <property type="term" value="C:plasma membrane"/>
    <property type="evidence" value="ECO:0007669"/>
    <property type="project" value="UniProtKB-SubCell"/>
</dbReference>
<comment type="caution">
    <text evidence="8">The sequence shown here is derived from an EMBL/GenBank/DDBJ whole genome shotgun (WGS) entry which is preliminary data.</text>
</comment>
<sequence length="230" mass="24582">MNPISLKPRRRLNRLVVKPPESPHRGTGRRLKSSINRWWPSIVAGAVAMLFVGGVDGAVVACLVGISARTAMNAAQRSASRRRSDQRAMALPFALDVIAACLVSGTPLPRALKVAAMTTHNDLKPLLLQVGRALELGETVPEAFSRLDGMPGADRLTASVARSRESGAALAAGFTQLAERLRIERTDRVTATANRAGVWLALPLCLCFLPAFMLAGLVPVVLSILDLVIH</sequence>
<accession>A0A543AYA7</accession>
<dbReference type="Pfam" id="PF00482">
    <property type="entry name" value="T2SSF"/>
    <property type="match status" value="1"/>
</dbReference>
<feature type="transmembrane region" description="Helical" evidence="6">
    <location>
        <begin position="38"/>
        <end position="67"/>
    </location>
</feature>
<organism evidence="8 9">
    <name type="scientific">Stackebrandtia endophytica</name>
    <dbReference type="NCBI Taxonomy" id="1496996"/>
    <lineage>
        <taxon>Bacteria</taxon>
        <taxon>Bacillati</taxon>
        <taxon>Actinomycetota</taxon>
        <taxon>Actinomycetes</taxon>
        <taxon>Glycomycetales</taxon>
        <taxon>Glycomycetaceae</taxon>
        <taxon>Stackebrandtia</taxon>
    </lineage>
</organism>
<feature type="transmembrane region" description="Helical" evidence="6">
    <location>
        <begin position="198"/>
        <end position="225"/>
    </location>
</feature>
<dbReference type="Proteomes" id="UP000317043">
    <property type="component" value="Unassembled WGS sequence"/>
</dbReference>
<keyword evidence="5 6" id="KW-0472">Membrane</keyword>
<keyword evidence="4 6" id="KW-1133">Transmembrane helix</keyword>
<proteinExistence type="predicted"/>
<evidence type="ECO:0000256" key="1">
    <source>
        <dbReference type="ARBA" id="ARBA00004651"/>
    </source>
</evidence>
<dbReference type="OrthoDB" id="3267562at2"/>
<dbReference type="PANTHER" id="PTHR35007">
    <property type="entry name" value="INTEGRAL MEMBRANE PROTEIN-RELATED"/>
    <property type="match status" value="1"/>
</dbReference>
<reference evidence="8 9" key="1">
    <citation type="submission" date="2019-06" db="EMBL/GenBank/DDBJ databases">
        <title>Sequencing the genomes of 1000 actinobacteria strains.</title>
        <authorList>
            <person name="Klenk H.-P."/>
        </authorList>
    </citation>
    <scope>NUCLEOTIDE SEQUENCE [LARGE SCALE GENOMIC DNA]</scope>
    <source>
        <strain evidence="8 9">DSM 45928</strain>
    </source>
</reference>
<dbReference type="AlphaFoldDB" id="A0A543AYA7"/>
<dbReference type="InParanoid" id="A0A543AYA7"/>